<dbReference type="OrthoDB" id="3219396at2759"/>
<dbReference type="InterPro" id="IPR001810">
    <property type="entry name" value="F-box_dom"/>
</dbReference>
<dbReference type="Pfam" id="PF12937">
    <property type="entry name" value="F-box-like"/>
    <property type="match status" value="1"/>
</dbReference>
<evidence type="ECO:0000313" key="2">
    <source>
        <dbReference type="EMBL" id="KAF1915911.1"/>
    </source>
</evidence>
<dbReference type="CDD" id="cd09917">
    <property type="entry name" value="F-box_SF"/>
    <property type="match status" value="1"/>
</dbReference>
<dbReference type="EMBL" id="ML979135">
    <property type="protein sequence ID" value="KAF1915911.1"/>
    <property type="molecule type" value="Genomic_DNA"/>
</dbReference>
<accession>A0A6A5QJL5</accession>
<evidence type="ECO:0000259" key="1">
    <source>
        <dbReference type="Pfam" id="PF12937"/>
    </source>
</evidence>
<gene>
    <name evidence="2" type="ORF">BDU57DRAFT_573332</name>
</gene>
<protein>
    <recommendedName>
        <fullName evidence="1">F-box domain-containing protein</fullName>
    </recommendedName>
</protein>
<feature type="domain" description="F-box" evidence="1">
    <location>
        <begin position="8"/>
        <end position="47"/>
    </location>
</feature>
<sequence>MQRACTTIHDLPDEIYLQIFAQFTHLDRNRDLANTSLVSKKWQAIAQEWLLKVPRFNLTNIDRYLWELGHHQHLQPQIKTLEIWSYSDGRTSRDSNNRPRYKYTPTAKPASWDKRFISKCGELIEHYASNENLCLEWLTDMHSDCVPALFGILLCTLPNLTELKLGNAWLMDIPLFSMMLSPDAALARPHPKEWQHSYLRSVVCKLFPRLEVLRISEANMHTLDFLHNVCQARIGGHLPALRRIEMFWMESVGVEFAPYEDEELRDLSALKEVQEICTDAEVEVYLYFPPYKMSTWEIGGTPWQIKAEPIVFQAALERIAAKELGFFWRKDEIQYEALEVEFDKDGDLAMQN</sequence>
<dbReference type="InterPro" id="IPR036047">
    <property type="entry name" value="F-box-like_dom_sf"/>
</dbReference>
<evidence type="ECO:0000313" key="3">
    <source>
        <dbReference type="Proteomes" id="UP000800096"/>
    </source>
</evidence>
<dbReference type="AlphaFoldDB" id="A0A6A5QJL5"/>
<organism evidence="2 3">
    <name type="scientific">Ampelomyces quisqualis</name>
    <name type="common">Powdery mildew agent</name>
    <dbReference type="NCBI Taxonomy" id="50730"/>
    <lineage>
        <taxon>Eukaryota</taxon>
        <taxon>Fungi</taxon>
        <taxon>Dikarya</taxon>
        <taxon>Ascomycota</taxon>
        <taxon>Pezizomycotina</taxon>
        <taxon>Dothideomycetes</taxon>
        <taxon>Pleosporomycetidae</taxon>
        <taxon>Pleosporales</taxon>
        <taxon>Pleosporineae</taxon>
        <taxon>Phaeosphaeriaceae</taxon>
        <taxon>Ampelomyces</taxon>
    </lineage>
</organism>
<keyword evidence="3" id="KW-1185">Reference proteome</keyword>
<proteinExistence type="predicted"/>
<dbReference type="Gene3D" id="1.20.1280.50">
    <property type="match status" value="1"/>
</dbReference>
<dbReference type="Proteomes" id="UP000800096">
    <property type="component" value="Unassembled WGS sequence"/>
</dbReference>
<dbReference type="SUPFAM" id="SSF81383">
    <property type="entry name" value="F-box domain"/>
    <property type="match status" value="1"/>
</dbReference>
<name>A0A6A5QJL5_AMPQU</name>
<reference evidence="2" key="1">
    <citation type="journal article" date="2020" name="Stud. Mycol.">
        <title>101 Dothideomycetes genomes: a test case for predicting lifestyles and emergence of pathogens.</title>
        <authorList>
            <person name="Haridas S."/>
            <person name="Albert R."/>
            <person name="Binder M."/>
            <person name="Bloem J."/>
            <person name="Labutti K."/>
            <person name="Salamov A."/>
            <person name="Andreopoulos B."/>
            <person name="Baker S."/>
            <person name="Barry K."/>
            <person name="Bills G."/>
            <person name="Bluhm B."/>
            <person name="Cannon C."/>
            <person name="Castanera R."/>
            <person name="Culley D."/>
            <person name="Daum C."/>
            <person name="Ezra D."/>
            <person name="Gonzalez J."/>
            <person name="Henrissat B."/>
            <person name="Kuo A."/>
            <person name="Liang C."/>
            <person name="Lipzen A."/>
            <person name="Lutzoni F."/>
            <person name="Magnuson J."/>
            <person name="Mondo S."/>
            <person name="Nolan M."/>
            <person name="Ohm R."/>
            <person name="Pangilinan J."/>
            <person name="Park H.-J."/>
            <person name="Ramirez L."/>
            <person name="Alfaro M."/>
            <person name="Sun H."/>
            <person name="Tritt A."/>
            <person name="Yoshinaga Y."/>
            <person name="Zwiers L.-H."/>
            <person name="Turgeon B."/>
            <person name="Goodwin S."/>
            <person name="Spatafora J."/>
            <person name="Crous P."/>
            <person name="Grigoriev I."/>
        </authorList>
    </citation>
    <scope>NUCLEOTIDE SEQUENCE</scope>
    <source>
        <strain evidence="2">HMLAC05119</strain>
    </source>
</reference>